<accession>A0ABS3QIC8</accession>
<keyword evidence="6" id="KW-1185">Reference proteome</keyword>
<comment type="caution">
    <text evidence="5">The sequence shown here is derived from an EMBL/GenBank/DDBJ whole genome shotgun (WGS) entry which is preliminary data.</text>
</comment>
<evidence type="ECO:0000313" key="6">
    <source>
        <dbReference type="Proteomes" id="UP000664369"/>
    </source>
</evidence>
<dbReference type="Proteomes" id="UP000664369">
    <property type="component" value="Unassembled WGS sequence"/>
</dbReference>
<dbReference type="PANTHER" id="PTHR43490">
    <property type="entry name" value="(+)-NEOMENTHOL DEHYDROGENASE"/>
    <property type="match status" value="1"/>
</dbReference>
<dbReference type="InterPro" id="IPR045313">
    <property type="entry name" value="CBR1-like"/>
</dbReference>
<dbReference type="EMBL" id="JAGETZ010000009">
    <property type="protein sequence ID" value="MBO2010927.1"/>
    <property type="molecule type" value="Genomic_DNA"/>
</dbReference>
<evidence type="ECO:0000256" key="3">
    <source>
        <dbReference type="ARBA" id="ARBA00023002"/>
    </source>
</evidence>
<evidence type="ECO:0000313" key="5">
    <source>
        <dbReference type="EMBL" id="MBO2010927.1"/>
    </source>
</evidence>
<proteinExistence type="inferred from homology"/>
<dbReference type="Pfam" id="PF00106">
    <property type="entry name" value="adh_short"/>
    <property type="match status" value="1"/>
</dbReference>
<protein>
    <submittedName>
        <fullName evidence="5">SDR family oxidoreductase</fullName>
    </submittedName>
</protein>
<comment type="similarity">
    <text evidence="1 4">Belongs to the short-chain dehydrogenases/reductases (SDR) family.</text>
</comment>
<dbReference type="InterPro" id="IPR036291">
    <property type="entry name" value="NAD(P)-bd_dom_sf"/>
</dbReference>
<dbReference type="RefSeq" id="WP_208176624.1">
    <property type="nucleotide sequence ID" value="NZ_JAGETZ010000009.1"/>
</dbReference>
<keyword evidence="2" id="KW-0521">NADP</keyword>
<sequence>MKNALITGANKSIGLETARQLAQQGYYIYLGCRDLAKGQQAVAQLAEAGITHVEAIQLDVCDKASIQAAEKGISQKTQSLDVLINNAGVLGTMPQHAANTSTDQIREVFNTNLFGVIDVTQAFLGLLGKAEVPVIINITSGLASLTLQSDPTWVHAAYKLASYGPSKTALNAYTVFLAHELREKGFKVNAVDPGQTATDFTGHLGGSVAEAARFVAQYATLGADGPTGKYFSKEITAGHSESPW</sequence>
<name>A0ABS3QIC8_9BACT</name>
<gene>
    <name evidence="5" type="ORF">J4E00_17840</name>
</gene>
<evidence type="ECO:0000256" key="1">
    <source>
        <dbReference type="ARBA" id="ARBA00006484"/>
    </source>
</evidence>
<dbReference type="SUPFAM" id="SSF51735">
    <property type="entry name" value="NAD(P)-binding Rossmann-fold domains"/>
    <property type="match status" value="1"/>
</dbReference>
<evidence type="ECO:0000256" key="2">
    <source>
        <dbReference type="ARBA" id="ARBA00022857"/>
    </source>
</evidence>
<evidence type="ECO:0000256" key="4">
    <source>
        <dbReference type="RuleBase" id="RU000363"/>
    </source>
</evidence>
<dbReference type="InterPro" id="IPR002347">
    <property type="entry name" value="SDR_fam"/>
</dbReference>
<dbReference type="Gene3D" id="3.40.50.720">
    <property type="entry name" value="NAD(P)-binding Rossmann-like Domain"/>
    <property type="match status" value="1"/>
</dbReference>
<dbReference type="PRINTS" id="PR00080">
    <property type="entry name" value="SDRFAMILY"/>
</dbReference>
<keyword evidence="3" id="KW-0560">Oxidoreductase</keyword>
<dbReference type="PRINTS" id="PR00081">
    <property type="entry name" value="GDHRDH"/>
</dbReference>
<dbReference type="CDD" id="cd05324">
    <property type="entry name" value="carb_red_PTCR-like_SDR_c"/>
    <property type="match status" value="1"/>
</dbReference>
<organism evidence="5 6">
    <name type="scientific">Hymenobacter negativus</name>
    <dbReference type="NCBI Taxonomy" id="2795026"/>
    <lineage>
        <taxon>Bacteria</taxon>
        <taxon>Pseudomonadati</taxon>
        <taxon>Bacteroidota</taxon>
        <taxon>Cytophagia</taxon>
        <taxon>Cytophagales</taxon>
        <taxon>Hymenobacteraceae</taxon>
        <taxon>Hymenobacter</taxon>
    </lineage>
</organism>
<dbReference type="PANTHER" id="PTHR43490:SF99">
    <property type="entry name" value="SHORT-CHAIN DEHYDROGENASE_REDUCTASE"/>
    <property type="match status" value="1"/>
</dbReference>
<reference evidence="5 6" key="1">
    <citation type="submission" date="2021-03" db="EMBL/GenBank/DDBJ databases">
        <authorList>
            <person name="Kim M.K."/>
        </authorList>
    </citation>
    <scope>NUCLEOTIDE SEQUENCE [LARGE SCALE GENOMIC DNA]</scope>
    <source>
        <strain evidence="5 6">BT442</strain>
    </source>
</reference>